<reference evidence="2" key="1">
    <citation type="submission" date="2021-02" db="EMBL/GenBank/DDBJ databases">
        <authorList>
            <person name="Dougan E. K."/>
            <person name="Rhodes N."/>
            <person name="Thang M."/>
            <person name="Chan C."/>
        </authorList>
    </citation>
    <scope>NUCLEOTIDE SEQUENCE</scope>
</reference>
<comment type="caution">
    <text evidence="2">The sequence shown here is derived from an EMBL/GenBank/DDBJ whole genome shotgun (WGS) entry which is preliminary data.</text>
</comment>
<dbReference type="EMBL" id="CAJNJA010076608">
    <property type="protein sequence ID" value="CAE7917968.1"/>
    <property type="molecule type" value="Genomic_DNA"/>
</dbReference>
<evidence type="ECO:0000313" key="3">
    <source>
        <dbReference type="Proteomes" id="UP000601435"/>
    </source>
</evidence>
<proteinExistence type="predicted"/>
<protein>
    <submittedName>
        <fullName evidence="2">Uncharacterized protein</fullName>
    </submittedName>
</protein>
<dbReference type="Proteomes" id="UP000601435">
    <property type="component" value="Unassembled WGS sequence"/>
</dbReference>
<evidence type="ECO:0000256" key="1">
    <source>
        <dbReference type="SAM" id="MobiDB-lite"/>
    </source>
</evidence>
<dbReference type="OrthoDB" id="439742at2759"/>
<evidence type="ECO:0000313" key="2">
    <source>
        <dbReference type="EMBL" id="CAE7917968.1"/>
    </source>
</evidence>
<dbReference type="AlphaFoldDB" id="A0A813BQX1"/>
<sequence length="224" mass="25195">MELQHMQGWRSYNNRKRKREKSAREPRPAKKRSARSLVTFAKEKQKSGPGRGICIMRSGNGVRVCYFARAIIAGIAISSHCVRGEEEAKALRDFLDKVSSSRWQSLMESDPGGFGLRPAFEGPCQEAPRLWRFRATVDARRWVGRTLSSRQVASLGEVFRKPCSQSFVVGVPAHICCLRIVLTPLGVLGMLLMSRNSKRHKTEPEHPSESLGQERFLGQACLDI</sequence>
<feature type="region of interest" description="Disordered" evidence="1">
    <location>
        <begin position="1"/>
        <end position="37"/>
    </location>
</feature>
<keyword evidence="3" id="KW-1185">Reference proteome</keyword>
<organism evidence="2 3">
    <name type="scientific">Symbiodinium necroappetens</name>
    <dbReference type="NCBI Taxonomy" id="1628268"/>
    <lineage>
        <taxon>Eukaryota</taxon>
        <taxon>Sar</taxon>
        <taxon>Alveolata</taxon>
        <taxon>Dinophyceae</taxon>
        <taxon>Suessiales</taxon>
        <taxon>Symbiodiniaceae</taxon>
        <taxon>Symbiodinium</taxon>
    </lineage>
</organism>
<name>A0A813BQX1_9DINO</name>
<gene>
    <name evidence="2" type="ORF">SNEC2469_LOCUS31513</name>
</gene>
<accession>A0A813BQX1</accession>